<dbReference type="AlphaFoldDB" id="A0A4Z2FX14"/>
<gene>
    <name evidence="3" type="ORF">EYF80_044022</name>
</gene>
<feature type="compositionally biased region" description="Basic and acidic residues" evidence="1">
    <location>
        <begin position="283"/>
        <end position="292"/>
    </location>
</feature>
<feature type="region of interest" description="Disordered" evidence="1">
    <location>
        <begin position="219"/>
        <end position="270"/>
    </location>
</feature>
<feature type="region of interest" description="Disordered" evidence="1">
    <location>
        <begin position="64"/>
        <end position="100"/>
    </location>
</feature>
<protein>
    <submittedName>
        <fullName evidence="3">Uncharacterized protein</fullName>
    </submittedName>
</protein>
<feature type="compositionally biased region" description="Low complexity" evidence="1">
    <location>
        <begin position="245"/>
        <end position="270"/>
    </location>
</feature>
<feature type="region of interest" description="Disordered" evidence="1">
    <location>
        <begin position="283"/>
        <end position="317"/>
    </location>
</feature>
<comment type="caution">
    <text evidence="3">The sequence shown here is derived from an EMBL/GenBank/DDBJ whole genome shotgun (WGS) entry which is preliminary data.</text>
</comment>
<dbReference type="Proteomes" id="UP000314294">
    <property type="component" value="Unassembled WGS sequence"/>
</dbReference>
<sequence>MEYERLGNYERNVDYQSEVSLWSEAASLGLRRAYTVYTVYTVYTRTLTWRLLVLHKGGSLPLNQRQESVEKKKRGELAPSPPSAAAPANHRDTMDTGDCPFRKKRRPWRMDFSSFAVVTVMLVVCQTTLTRAVRACARRLLTGVLYWANSSGTQKKAPNGKAPTTKSTPVKPAKPAKTGPNKLVVKTPMPSKAVKPSPAKPAKAKPTAVQILLSKIRPTAAAKAKPTAAPAKSGNGKAAAEKKANGAAKANGNGKAAVTKTAQAKANGNGNGKVVVEKKVNGNGKSLEEKKANGNGKAPVVSKTNGKAAAEKKANGKATVEVKEVKVKVNGKAENKVTGEAKANGKVVTVVEKKVVRNGETTSRAKTVSIVKVEKIEKTAVTKSAARVDATKAPKPTKMAKAVATKAPAAKAKAVVTKVPLVKSTLSKVVKNAIEKVSVQKKVAATSAPVRPTPPRPTKPRLPVDINVKSLHKPFPPFGKAVLGGSAAKKTTNGYQQVQKRRPILGCPEPHVPSVPSGSGPDRSTITGLQVHGFLSPTPRVGLHSDCGGESLMVDHLVFRMVHHQGFTSTIRLKTHLWVFNLIVEMNP</sequence>
<keyword evidence="2" id="KW-0812">Transmembrane</keyword>
<feature type="region of interest" description="Disordered" evidence="1">
    <location>
        <begin position="151"/>
        <end position="206"/>
    </location>
</feature>
<feature type="compositionally biased region" description="Polar residues" evidence="1">
    <location>
        <begin position="151"/>
        <end position="168"/>
    </location>
</feature>
<proteinExistence type="predicted"/>
<keyword evidence="2" id="KW-0472">Membrane</keyword>
<dbReference type="EMBL" id="SRLO01000825">
    <property type="protein sequence ID" value="TNN45779.1"/>
    <property type="molecule type" value="Genomic_DNA"/>
</dbReference>
<evidence type="ECO:0000313" key="4">
    <source>
        <dbReference type="Proteomes" id="UP000314294"/>
    </source>
</evidence>
<feature type="compositionally biased region" description="Low complexity" evidence="1">
    <location>
        <begin position="190"/>
        <end position="206"/>
    </location>
</feature>
<evidence type="ECO:0000256" key="2">
    <source>
        <dbReference type="SAM" id="Phobius"/>
    </source>
</evidence>
<feature type="compositionally biased region" description="Basic and acidic residues" evidence="1">
    <location>
        <begin position="67"/>
        <end position="76"/>
    </location>
</feature>
<accession>A0A4Z2FX14</accession>
<feature type="transmembrane region" description="Helical" evidence="2">
    <location>
        <begin position="112"/>
        <end position="129"/>
    </location>
</feature>
<evidence type="ECO:0000313" key="3">
    <source>
        <dbReference type="EMBL" id="TNN45779.1"/>
    </source>
</evidence>
<organism evidence="3 4">
    <name type="scientific">Liparis tanakae</name>
    <name type="common">Tanaka's snailfish</name>
    <dbReference type="NCBI Taxonomy" id="230148"/>
    <lineage>
        <taxon>Eukaryota</taxon>
        <taxon>Metazoa</taxon>
        <taxon>Chordata</taxon>
        <taxon>Craniata</taxon>
        <taxon>Vertebrata</taxon>
        <taxon>Euteleostomi</taxon>
        <taxon>Actinopterygii</taxon>
        <taxon>Neopterygii</taxon>
        <taxon>Teleostei</taxon>
        <taxon>Neoteleostei</taxon>
        <taxon>Acanthomorphata</taxon>
        <taxon>Eupercaria</taxon>
        <taxon>Perciformes</taxon>
        <taxon>Cottioidei</taxon>
        <taxon>Cottales</taxon>
        <taxon>Liparidae</taxon>
        <taxon>Liparis</taxon>
    </lineage>
</organism>
<evidence type="ECO:0000256" key="1">
    <source>
        <dbReference type="SAM" id="MobiDB-lite"/>
    </source>
</evidence>
<keyword evidence="2" id="KW-1133">Transmembrane helix</keyword>
<reference evidence="3 4" key="1">
    <citation type="submission" date="2019-03" db="EMBL/GenBank/DDBJ databases">
        <title>First draft genome of Liparis tanakae, snailfish: a comprehensive survey of snailfish specific genes.</title>
        <authorList>
            <person name="Kim W."/>
            <person name="Song I."/>
            <person name="Jeong J.-H."/>
            <person name="Kim D."/>
            <person name="Kim S."/>
            <person name="Ryu S."/>
            <person name="Song J.Y."/>
            <person name="Lee S.K."/>
        </authorList>
    </citation>
    <scope>NUCLEOTIDE SEQUENCE [LARGE SCALE GENOMIC DNA]</scope>
    <source>
        <tissue evidence="3">Muscle</tissue>
    </source>
</reference>
<keyword evidence="4" id="KW-1185">Reference proteome</keyword>
<name>A0A4Z2FX14_9TELE</name>
<feature type="compositionally biased region" description="Low complexity" evidence="1">
    <location>
        <begin position="219"/>
        <end position="238"/>
    </location>
</feature>